<reference evidence="2" key="1">
    <citation type="journal article" date="2019" name="Int. J. Syst. Evol. Microbiol.">
        <title>The Global Catalogue of Microorganisms (GCM) 10K type strain sequencing project: providing services to taxonomists for standard genome sequencing and annotation.</title>
        <authorList>
            <consortium name="The Broad Institute Genomics Platform"/>
            <consortium name="The Broad Institute Genome Sequencing Center for Infectious Disease"/>
            <person name="Wu L."/>
            <person name="Ma J."/>
        </authorList>
    </citation>
    <scope>NUCLEOTIDE SEQUENCE [LARGE SCALE GENOMIC DNA]</scope>
    <source>
        <strain evidence="2">CCUG 48884</strain>
    </source>
</reference>
<evidence type="ECO:0000313" key="2">
    <source>
        <dbReference type="Proteomes" id="UP001597158"/>
    </source>
</evidence>
<evidence type="ECO:0000313" key="1">
    <source>
        <dbReference type="EMBL" id="MFD1262701.1"/>
    </source>
</evidence>
<protein>
    <submittedName>
        <fullName evidence="1">DUF6976 family protein</fullName>
    </submittedName>
</protein>
<accession>A0ABW3W9U9</accession>
<comment type="caution">
    <text evidence="1">The sequence shown here is derived from an EMBL/GenBank/DDBJ whole genome shotgun (WGS) entry which is preliminary data.</text>
</comment>
<gene>
    <name evidence="1" type="ORF">ACFQ4M_03840</name>
</gene>
<dbReference type="Pfam" id="PF22396">
    <property type="entry name" value="DUF6976"/>
    <property type="match status" value="1"/>
</dbReference>
<name>A0ABW3W9U9_9RHOO</name>
<dbReference type="Proteomes" id="UP001597158">
    <property type="component" value="Unassembled WGS sequence"/>
</dbReference>
<dbReference type="EMBL" id="JBHTMC010000007">
    <property type="protein sequence ID" value="MFD1262701.1"/>
    <property type="molecule type" value="Genomic_DNA"/>
</dbReference>
<dbReference type="RefSeq" id="WP_277834632.1">
    <property type="nucleotide sequence ID" value="NZ_JARQZE010000015.1"/>
</dbReference>
<keyword evidence="2" id="KW-1185">Reference proteome</keyword>
<proteinExistence type="predicted"/>
<sequence length="333" mass="36364">MAGTPLEQSASANGSLLGLVEAARRIERGAFLTIAGDEDLLRQLPRGNWIGGTIPYFMAQDGGEMSRNRVFVSEIAHVSPAPRIRFHDVTSLDRICVEAPDNGYSILIIPAFSAVHSHYARNAPGFDDMFVKPLVGWVSGCHLDDIERATPMVINGQTGEFDSERAVVMHVTLPDDCYARVEIINLLEQGRGDNIRFPETGFSAHECLVNGAPALLADYLEAHGGDLRLPLVADYCGAMVNVSFKSIDASTGRVDFYAPVFKDTTYRLARRLPPTHSSAEGGHAAFSCNCILNYVHDGLEGRRTGAFTGPMTFGEIAYLLLNQTLVYLVIDRM</sequence>
<dbReference type="InterPro" id="IPR054249">
    <property type="entry name" value="DUF6976"/>
</dbReference>
<organism evidence="1 2">
    <name type="scientific">Thauera mechernichensis</name>
    <dbReference type="NCBI Taxonomy" id="82788"/>
    <lineage>
        <taxon>Bacteria</taxon>
        <taxon>Pseudomonadati</taxon>
        <taxon>Pseudomonadota</taxon>
        <taxon>Betaproteobacteria</taxon>
        <taxon>Rhodocyclales</taxon>
        <taxon>Zoogloeaceae</taxon>
        <taxon>Thauera</taxon>
    </lineage>
</organism>